<organism evidence="1 2">
    <name type="scientific">South Polar skua adenovirus 1</name>
    <dbReference type="NCBI Taxonomy" id="2848087"/>
    <lineage>
        <taxon>Viruses</taxon>
        <taxon>Varidnaviria</taxon>
        <taxon>Bamfordvirae</taxon>
        <taxon>Preplasmiviricota</taxon>
        <taxon>Polisuviricotina</taxon>
        <taxon>Pharingeaviricetes</taxon>
        <taxon>Rowavirales</taxon>
        <taxon>Adenoviridae</taxon>
        <taxon>Siadenovirus</taxon>
        <taxon>Siadenovirus stercorariidae</taxon>
        <taxon>Skua siadenovirus A</taxon>
    </lineage>
</organism>
<dbReference type="KEGG" id="vg:11467763"/>
<dbReference type="RefSeq" id="YP_004935946.1">
    <property type="nucleotide sequence ID" value="NC_016437.1"/>
</dbReference>
<evidence type="ECO:0000313" key="1">
    <source>
        <dbReference type="EMBL" id="ADP30829.1"/>
    </source>
</evidence>
<accession>G9B6L3</accession>
<dbReference type="OrthoDB" id="16290at10239"/>
<name>G9B6L3_9ADEN</name>
<keyword evidence="2" id="KW-1185">Reference proteome</keyword>
<sequence length="296" mass="34297">MTSPILFSQPEDQQEMELQEELCPSQDITQSSMEVLFPLQDKIRYWEKHQSECGAVNCIASVVSVMDIAFLKDYPELNIDSTIVFYHKFVYLTNVKEKVCCNFSNIDYSYIDDCICITLKCDCNNEFSEACLASNFKVLCKAVMQVIDGAYPFSMVSSFSSLSSVDSLKKEERRNSEENLDGFNVQFCKECFTPILLCSCLSLSLNKEDFLKELQVFPLCQACLFFLPECKCRYKLFSLYNFYSKYVVDNKVPKRLNELRRLAYLASCNVKVCLNCNRYNLQCICESSFRKIFPFE</sequence>
<protein>
    <submittedName>
        <fullName evidence="1">E3</fullName>
    </submittedName>
</protein>
<dbReference type="GeneID" id="11467763"/>
<reference evidence="1 2" key="1">
    <citation type="journal article" date="2012" name="Virology">
        <title>Full genome analysis of a novel adenovirus from the South Polar skua (Catharacta maccormicki) in Antarctica.</title>
        <authorList>
            <person name="Park Y.M."/>
            <person name="Kim J.H."/>
            <person name="Gu S.H."/>
            <person name="Lee S.Y."/>
            <person name="Lee M.G."/>
            <person name="Kang Y.K."/>
            <person name="Kang S.H."/>
            <person name="Kim H.J."/>
            <person name="Song J.W."/>
        </authorList>
    </citation>
    <scope>NUCLEOTIDE SEQUENCE [LARGE SCALE GENOMIC DNA]</scope>
    <source>
        <strain evidence="1">T03</strain>
    </source>
</reference>
<dbReference type="EMBL" id="HM585353">
    <property type="protein sequence ID" value="ADP30829.1"/>
    <property type="molecule type" value="Genomic_DNA"/>
</dbReference>
<evidence type="ECO:0000313" key="2">
    <source>
        <dbReference type="Proteomes" id="UP000169712"/>
    </source>
</evidence>
<proteinExistence type="predicted"/>
<dbReference type="Proteomes" id="UP000169712">
    <property type="component" value="Segment"/>
</dbReference>